<gene>
    <name evidence="1" type="ORF">Alexandra_148</name>
</gene>
<name>A0A2Z4QDS3_9CAUD</name>
<reference evidence="1 2" key="1">
    <citation type="submission" date="2018-04" db="EMBL/GenBank/DDBJ databases">
        <authorList>
            <person name="Go L.Y."/>
            <person name="Mitchell J.A."/>
        </authorList>
    </citation>
    <scope>NUCLEOTIDE SEQUENCE [LARGE SCALE GENOMIC DNA]</scope>
</reference>
<dbReference type="Proteomes" id="UP000251795">
    <property type="component" value="Segment"/>
</dbReference>
<keyword evidence="2" id="KW-1185">Reference proteome</keyword>
<dbReference type="EMBL" id="MH248138">
    <property type="protein sequence ID" value="AWY08420.1"/>
    <property type="molecule type" value="Genomic_DNA"/>
</dbReference>
<sequence>MAQFSFAYNIADIVTFYHGRTLDGSARCTLRGTINSILIGANEAIYMIQSRYAMHPVTETDIVKPIFSTKSFDVFYPGVEVIALMKDSGNEVPAYVENAVISDGRLRYWLSTMDGLNAFQVEEACVRLANASHDNINNFQ</sequence>
<organism evidence="1 2">
    <name type="scientific">Erwinia phage vB_EamM_Alexandra</name>
    <dbReference type="NCBI Taxonomy" id="2201424"/>
    <lineage>
        <taxon>Viruses</taxon>
        <taxon>Duplodnaviria</taxon>
        <taxon>Heunggongvirae</taxon>
        <taxon>Uroviricota</taxon>
        <taxon>Caudoviricetes</taxon>
        <taxon>Alexandravirus</taxon>
        <taxon>Alexandravirus alexandra</taxon>
    </lineage>
</organism>
<evidence type="ECO:0000313" key="1">
    <source>
        <dbReference type="EMBL" id="AWY08420.1"/>
    </source>
</evidence>
<protein>
    <submittedName>
        <fullName evidence="1">Uncharacterized protein</fullName>
    </submittedName>
</protein>
<accession>A0A2Z4QDS3</accession>
<proteinExistence type="predicted"/>
<evidence type="ECO:0000313" key="2">
    <source>
        <dbReference type="Proteomes" id="UP000251795"/>
    </source>
</evidence>